<evidence type="ECO:0000256" key="1">
    <source>
        <dbReference type="SAM" id="MobiDB-lite"/>
    </source>
</evidence>
<dbReference type="SUPFAM" id="SSF82708">
    <property type="entry name" value="R3H domain"/>
    <property type="match status" value="1"/>
</dbReference>
<dbReference type="Pfam" id="PF01424">
    <property type="entry name" value="R3H"/>
    <property type="match status" value="1"/>
</dbReference>
<feature type="region of interest" description="Disordered" evidence="1">
    <location>
        <begin position="1"/>
        <end position="82"/>
    </location>
</feature>
<dbReference type="AlphaFoldDB" id="A0AAW1PTM8"/>
<dbReference type="Gene3D" id="3.30.1370.50">
    <property type="entry name" value="R3H-like domain"/>
    <property type="match status" value="1"/>
</dbReference>
<dbReference type="GO" id="GO:0003676">
    <property type="term" value="F:nucleic acid binding"/>
    <property type="evidence" value="ECO:0007669"/>
    <property type="project" value="UniProtKB-UniRule"/>
</dbReference>
<dbReference type="CDD" id="cd02325">
    <property type="entry name" value="R3H"/>
    <property type="match status" value="1"/>
</dbReference>
<evidence type="ECO:0000259" key="2">
    <source>
        <dbReference type="PROSITE" id="PS51061"/>
    </source>
</evidence>
<organism evidence="3 4">
    <name type="scientific">[Myrmecia] bisecta</name>
    <dbReference type="NCBI Taxonomy" id="41462"/>
    <lineage>
        <taxon>Eukaryota</taxon>
        <taxon>Viridiplantae</taxon>
        <taxon>Chlorophyta</taxon>
        <taxon>core chlorophytes</taxon>
        <taxon>Trebouxiophyceae</taxon>
        <taxon>Trebouxiales</taxon>
        <taxon>Trebouxiaceae</taxon>
        <taxon>Myrmecia</taxon>
    </lineage>
</organism>
<sequence>MSSQKRPQKRPAGQRPDSLNAASPSNREGADKPAGQGFLGSLLGKMSETQSRVAKGSAVSASLRTGAEKAADERQAFEDDTRRQLELEVVSRAEGDASFEFPPMEKPWRALLAEVAEEMGLYAHSTGEQGGRRVVVAKQPLPGQLEYGAEAASPPRAAGIPVKAASKGRVQRCLPPSPPALLTKLGTVKRDLRSVEEVQRDMKRQKHAAQAL</sequence>
<proteinExistence type="predicted"/>
<feature type="compositionally biased region" description="Basic and acidic residues" evidence="1">
    <location>
        <begin position="66"/>
        <end position="82"/>
    </location>
</feature>
<dbReference type="EMBL" id="JALJOR010000008">
    <property type="protein sequence ID" value="KAK9813105.1"/>
    <property type="molecule type" value="Genomic_DNA"/>
</dbReference>
<dbReference type="PROSITE" id="PS51061">
    <property type="entry name" value="R3H"/>
    <property type="match status" value="1"/>
</dbReference>
<evidence type="ECO:0000313" key="3">
    <source>
        <dbReference type="EMBL" id="KAK9813105.1"/>
    </source>
</evidence>
<evidence type="ECO:0000313" key="4">
    <source>
        <dbReference type="Proteomes" id="UP001489004"/>
    </source>
</evidence>
<comment type="caution">
    <text evidence="3">The sequence shown here is derived from an EMBL/GenBank/DDBJ whole genome shotgun (WGS) entry which is preliminary data.</text>
</comment>
<dbReference type="InterPro" id="IPR036867">
    <property type="entry name" value="R3H_dom_sf"/>
</dbReference>
<gene>
    <name evidence="3" type="ORF">WJX72_009141</name>
</gene>
<accession>A0AAW1PTM8</accession>
<reference evidence="3 4" key="1">
    <citation type="journal article" date="2024" name="Nat. Commun.">
        <title>Phylogenomics reveals the evolutionary origins of lichenization in chlorophyte algae.</title>
        <authorList>
            <person name="Puginier C."/>
            <person name="Libourel C."/>
            <person name="Otte J."/>
            <person name="Skaloud P."/>
            <person name="Haon M."/>
            <person name="Grisel S."/>
            <person name="Petersen M."/>
            <person name="Berrin J.G."/>
            <person name="Delaux P.M."/>
            <person name="Dal Grande F."/>
            <person name="Keller J."/>
        </authorList>
    </citation>
    <scope>NUCLEOTIDE SEQUENCE [LARGE SCALE GENOMIC DNA]</scope>
    <source>
        <strain evidence="3 4">SAG 2043</strain>
    </source>
</reference>
<keyword evidence="4" id="KW-1185">Reference proteome</keyword>
<dbReference type="SMART" id="SM00393">
    <property type="entry name" value="R3H"/>
    <property type="match status" value="1"/>
</dbReference>
<name>A0AAW1PTM8_9CHLO</name>
<dbReference type="InterPro" id="IPR001374">
    <property type="entry name" value="R3H_dom"/>
</dbReference>
<dbReference type="Proteomes" id="UP001489004">
    <property type="component" value="Unassembled WGS sequence"/>
</dbReference>
<protein>
    <recommendedName>
        <fullName evidence="2">R3H domain-containing protein</fullName>
    </recommendedName>
</protein>
<feature type="domain" description="R3H" evidence="2">
    <location>
        <begin position="75"/>
        <end position="140"/>
    </location>
</feature>